<dbReference type="InterPro" id="IPR005000">
    <property type="entry name" value="Aldolase/citrate-lyase_domain"/>
</dbReference>
<dbReference type="Pfam" id="PF03328">
    <property type="entry name" value="HpcH_HpaI"/>
    <property type="match status" value="1"/>
</dbReference>
<evidence type="ECO:0000256" key="3">
    <source>
        <dbReference type="ARBA" id="ARBA00023239"/>
    </source>
</evidence>
<dbReference type="InterPro" id="IPR040442">
    <property type="entry name" value="Pyrv_kinase-like_dom_sf"/>
</dbReference>
<dbReference type="EMBL" id="JAGGKT010000003">
    <property type="protein sequence ID" value="MBP1931597.1"/>
    <property type="molecule type" value="Genomic_DNA"/>
</dbReference>
<keyword evidence="2" id="KW-0479">Metal-binding</keyword>
<keyword evidence="6" id="KW-1185">Reference proteome</keyword>
<proteinExistence type="inferred from homology"/>
<dbReference type="Proteomes" id="UP001519343">
    <property type="component" value="Unassembled WGS sequence"/>
</dbReference>
<dbReference type="GO" id="GO:0016829">
    <property type="term" value="F:lyase activity"/>
    <property type="evidence" value="ECO:0007669"/>
    <property type="project" value="UniProtKB-KW"/>
</dbReference>
<reference evidence="5 6" key="1">
    <citation type="submission" date="2021-03" db="EMBL/GenBank/DDBJ databases">
        <title>Genomic Encyclopedia of Type Strains, Phase IV (KMG-IV): sequencing the most valuable type-strain genomes for metagenomic binning, comparative biology and taxonomic classification.</title>
        <authorList>
            <person name="Goeker M."/>
        </authorList>
    </citation>
    <scope>NUCLEOTIDE SEQUENCE [LARGE SCALE GENOMIC DNA]</scope>
    <source>
        <strain evidence="5 6">DSM 24738</strain>
    </source>
</reference>
<comment type="caution">
    <text evidence="5">The sequence shown here is derived from an EMBL/GenBank/DDBJ whole genome shotgun (WGS) entry which is preliminary data.</text>
</comment>
<feature type="domain" description="HpcH/HpaI aldolase/citrate lyase" evidence="4">
    <location>
        <begin position="18"/>
        <end position="237"/>
    </location>
</feature>
<evidence type="ECO:0000259" key="4">
    <source>
        <dbReference type="Pfam" id="PF03328"/>
    </source>
</evidence>
<dbReference type="InterPro" id="IPR015813">
    <property type="entry name" value="Pyrv/PenolPyrv_kinase-like_dom"/>
</dbReference>
<sequence>MTAKVLKKKLQDGECVYGTWVRIPAPVTVEVLGSAGLDFLHIDLEHSSIDLPMLDSMVLAGYSQGIPLAVRTASQNPADMYRIQDIGITSLMLPRIETAEQCSHLLSGIRYAPAGVRGLGGAVRANRWGAISLEEHLKEAEEETIVIVQIESQKGLDNMEEILDVPGIDVLYIGPFDLSQALGYTGQVTHPKVQETILAMIQSIRKRGIAVGIHVSTEEEAKYWAEQGVQYFTISMDIAFLRSGAASLVASLK</sequence>
<name>A0ABS4GNG3_9BACL</name>
<dbReference type="SUPFAM" id="SSF51621">
    <property type="entry name" value="Phosphoenolpyruvate/pyruvate domain"/>
    <property type="match status" value="1"/>
</dbReference>
<evidence type="ECO:0000313" key="5">
    <source>
        <dbReference type="EMBL" id="MBP1931597.1"/>
    </source>
</evidence>
<dbReference type="RefSeq" id="WP_209809690.1">
    <property type="nucleotide sequence ID" value="NZ_JAGGKT010000003.1"/>
</dbReference>
<accession>A0ABS4GNG3</accession>
<evidence type="ECO:0000256" key="2">
    <source>
        <dbReference type="ARBA" id="ARBA00022723"/>
    </source>
</evidence>
<dbReference type="PANTHER" id="PTHR30502:SF0">
    <property type="entry name" value="PHOSPHOENOLPYRUVATE CARBOXYLASE FAMILY PROTEIN"/>
    <property type="match status" value="1"/>
</dbReference>
<dbReference type="InterPro" id="IPR050251">
    <property type="entry name" value="HpcH-HpaI_aldolase"/>
</dbReference>
<gene>
    <name evidence="5" type="ORF">J2Z37_001598</name>
</gene>
<organism evidence="5 6">
    <name type="scientific">Ammoniphilus resinae</name>
    <dbReference type="NCBI Taxonomy" id="861532"/>
    <lineage>
        <taxon>Bacteria</taxon>
        <taxon>Bacillati</taxon>
        <taxon>Bacillota</taxon>
        <taxon>Bacilli</taxon>
        <taxon>Bacillales</taxon>
        <taxon>Paenibacillaceae</taxon>
        <taxon>Aneurinibacillus group</taxon>
        <taxon>Ammoniphilus</taxon>
    </lineage>
</organism>
<dbReference type="EC" id="4.1.2.52" evidence="5"/>
<evidence type="ECO:0000256" key="1">
    <source>
        <dbReference type="ARBA" id="ARBA00005568"/>
    </source>
</evidence>
<comment type="similarity">
    <text evidence="1">Belongs to the HpcH/HpaI aldolase family.</text>
</comment>
<dbReference type="PANTHER" id="PTHR30502">
    <property type="entry name" value="2-KETO-3-DEOXY-L-RHAMNONATE ALDOLASE"/>
    <property type="match status" value="1"/>
</dbReference>
<dbReference type="Gene3D" id="3.20.20.60">
    <property type="entry name" value="Phosphoenolpyruvate-binding domains"/>
    <property type="match status" value="1"/>
</dbReference>
<evidence type="ECO:0000313" key="6">
    <source>
        <dbReference type="Proteomes" id="UP001519343"/>
    </source>
</evidence>
<protein>
    <submittedName>
        <fullName evidence="5">4-hydroxy-2-oxoheptanedioate aldolase</fullName>
        <ecNumber evidence="5">4.1.2.52</ecNumber>
    </submittedName>
</protein>
<keyword evidence="3 5" id="KW-0456">Lyase</keyword>